<proteinExistence type="predicted"/>
<dbReference type="RefSeq" id="WP_237602395.1">
    <property type="nucleotide sequence ID" value="NZ_JAIRBA010000008.1"/>
</dbReference>
<dbReference type="EMBL" id="JAIRBA010000008">
    <property type="protein sequence ID" value="MCG2418586.1"/>
    <property type="molecule type" value="Genomic_DNA"/>
</dbReference>
<gene>
    <name evidence="2" type="ORF">K8089_06090</name>
</gene>
<comment type="caution">
    <text evidence="2">The sequence shown here is derived from an EMBL/GenBank/DDBJ whole genome shotgun (WGS) entry which is preliminary data.</text>
</comment>
<name>A0A9X1QSH6_9FLAO</name>
<dbReference type="SMART" id="SM00953">
    <property type="entry name" value="RES"/>
    <property type="match status" value="1"/>
</dbReference>
<dbReference type="AlphaFoldDB" id="A0A9X1QSH6"/>
<evidence type="ECO:0000313" key="3">
    <source>
        <dbReference type="Proteomes" id="UP001139461"/>
    </source>
</evidence>
<evidence type="ECO:0000259" key="1">
    <source>
        <dbReference type="SMART" id="SM00953"/>
    </source>
</evidence>
<dbReference type="Pfam" id="PF08808">
    <property type="entry name" value="RES"/>
    <property type="match status" value="1"/>
</dbReference>
<protein>
    <submittedName>
        <fullName evidence="2">RES family NAD+ phosphorylase</fullName>
    </submittedName>
</protein>
<organism evidence="2 3">
    <name type="scientific">Aequorivita vitellina</name>
    <dbReference type="NCBI Taxonomy" id="2874475"/>
    <lineage>
        <taxon>Bacteria</taxon>
        <taxon>Pseudomonadati</taxon>
        <taxon>Bacteroidota</taxon>
        <taxon>Flavobacteriia</taxon>
        <taxon>Flavobacteriales</taxon>
        <taxon>Flavobacteriaceae</taxon>
        <taxon>Aequorivita</taxon>
    </lineage>
</organism>
<evidence type="ECO:0000313" key="2">
    <source>
        <dbReference type="EMBL" id="MCG2418586.1"/>
    </source>
</evidence>
<reference evidence="2" key="1">
    <citation type="submission" date="2021-09" db="EMBL/GenBank/DDBJ databases">
        <title>Genome of Aequorivita sp. strain F47161.</title>
        <authorList>
            <person name="Wang Y."/>
        </authorList>
    </citation>
    <scope>NUCLEOTIDE SEQUENCE</scope>
    <source>
        <strain evidence="2">F47161</strain>
    </source>
</reference>
<keyword evidence="3" id="KW-1185">Reference proteome</keyword>
<sequence length="154" mass="17584">MKVFRISKTQYANDLQGTGSKLFGGRWNHIDTPCIYTSESRSLAVLEYAANIAIDFIPRALSLCVFEIDDNQIYTVKETDLPGNWRNTPAPKSTKDFGTKLLQQDKAILKIPSIIIPQEFNYVINPLTKNPCFKLLETKDFVFDLRIKENSVNH</sequence>
<accession>A0A9X1QSH6</accession>
<feature type="domain" description="RES" evidence="1">
    <location>
        <begin position="14"/>
        <end position="140"/>
    </location>
</feature>
<dbReference type="Proteomes" id="UP001139461">
    <property type="component" value="Unassembled WGS sequence"/>
</dbReference>
<dbReference type="InterPro" id="IPR014914">
    <property type="entry name" value="RES_dom"/>
</dbReference>